<accession>A0ABW6HU73</accession>
<dbReference type="RefSeq" id="WP_379854200.1">
    <property type="nucleotide sequence ID" value="NZ_JBHZPZ010000005.1"/>
</dbReference>
<name>A0ABW6HU73_9FLAO</name>
<sequence length="135" mass="15126">MKNNSSVFIFLDEETQPFGEFYVPINFELDTTKLVDGDHVLKIVSKDPNGKEGIRKIPFFVRNGPSIAVEGIAENDIVDGVIPIMINAYGKGDQKQFLIEGSETPQSTPAWFWAIIIGFIGFAIYYFTVEMTRGI</sequence>
<keyword evidence="1" id="KW-0812">Transmembrane</keyword>
<dbReference type="Proteomes" id="UP001600109">
    <property type="component" value="Unassembled WGS sequence"/>
</dbReference>
<comment type="caution">
    <text evidence="2">The sequence shown here is derived from an EMBL/GenBank/DDBJ whole genome shotgun (WGS) entry which is preliminary data.</text>
</comment>
<dbReference type="EMBL" id="JBHZPZ010000005">
    <property type="protein sequence ID" value="MFE3867546.1"/>
    <property type="molecule type" value="Genomic_DNA"/>
</dbReference>
<gene>
    <name evidence="2" type="ORF">ACFX5E_05590</name>
</gene>
<proteinExistence type="predicted"/>
<organism evidence="2 3">
    <name type="scientific">Flavobacterium xylosi</name>
    <dbReference type="NCBI Taxonomy" id="3230415"/>
    <lineage>
        <taxon>Bacteria</taxon>
        <taxon>Pseudomonadati</taxon>
        <taxon>Bacteroidota</taxon>
        <taxon>Flavobacteriia</taxon>
        <taxon>Flavobacteriales</taxon>
        <taxon>Flavobacteriaceae</taxon>
        <taxon>Flavobacterium</taxon>
    </lineage>
</organism>
<protein>
    <submittedName>
        <fullName evidence="2">Cytochrome C</fullName>
    </submittedName>
</protein>
<keyword evidence="1" id="KW-0472">Membrane</keyword>
<evidence type="ECO:0000256" key="1">
    <source>
        <dbReference type="SAM" id="Phobius"/>
    </source>
</evidence>
<keyword evidence="3" id="KW-1185">Reference proteome</keyword>
<evidence type="ECO:0000313" key="3">
    <source>
        <dbReference type="Proteomes" id="UP001600109"/>
    </source>
</evidence>
<feature type="transmembrane region" description="Helical" evidence="1">
    <location>
        <begin position="110"/>
        <end position="129"/>
    </location>
</feature>
<keyword evidence="1" id="KW-1133">Transmembrane helix</keyword>
<evidence type="ECO:0000313" key="2">
    <source>
        <dbReference type="EMBL" id="MFE3867546.1"/>
    </source>
</evidence>
<reference evidence="2 3" key="1">
    <citation type="submission" date="2024-06" db="EMBL/GenBank/DDBJ databases">
        <title>Flavobacterium spp. isolated from glacier.</title>
        <authorList>
            <person name="Han D."/>
        </authorList>
    </citation>
    <scope>NUCLEOTIDE SEQUENCE [LARGE SCALE GENOMIC DNA]</scope>
    <source>
        <strain evidence="2 3">LS2P90</strain>
    </source>
</reference>